<dbReference type="GO" id="GO:0005886">
    <property type="term" value="C:plasma membrane"/>
    <property type="evidence" value="ECO:0007669"/>
    <property type="project" value="TreeGrafter"/>
</dbReference>
<dbReference type="GO" id="GO:0015499">
    <property type="term" value="F:formate transmembrane transporter activity"/>
    <property type="evidence" value="ECO:0007669"/>
    <property type="project" value="TreeGrafter"/>
</dbReference>
<comment type="subcellular location">
    <subcellularLocation>
        <location evidence="1">Membrane</location>
        <topology evidence="1">Multi-pass membrane protein</topology>
    </subcellularLocation>
</comment>
<feature type="transmembrane region" description="Helical" evidence="5">
    <location>
        <begin position="176"/>
        <end position="194"/>
    </location>
</feature>
<dbReference type="Pfam" id="PF01226">
    <property type="entry name" value="Form_Nir_trans"/>
    <property type="match status" value="1"/>
</dbReference>
<evidence type="ECO:0000256" key="5">
    <source>
        <dbReference type="SAM" id="Phobius"/>
    </source>
</evidence>
<name>A0A7G8BIE7_9BACT</name>
<organism evidence="6 7">
    <name type="scientific">Alloacidobacterium dinghuense</name>
    <dbReference type="NCBI Taxonomy" id="2763107"/>
    <lineage>
        <taxon>Bacteria</taxon>
        <taxon>Pseudomonadati</taxon>
        <taxon>Acidobacteriota</taxon>
        <taxon>Terriglobia</taxon>
        <taxon>Terriglobales</taxon>
        <taxon>Acidobacteriaceae</taxon>
        <taxon>Alloacidobacterium</taxon>
    </lineage>
</organism>
<dbReference type="InterPro" id="IPR000292">
    <property type="entry name" value="For/NO2_transpt"/>
</dbReference>
<dbReference type="PANTHER" id="PTHR30520:SF2">
    <property type="entry name" value="INNER MEMBRANE PROTEIN YFDC"/>
    <property type="match status" value="1"/>
</dbReference>
<dbReference type="EMBL" id="CP060394">
    <property type="protein sequence ID" value="QNI32317.1"/>
    <property type="molecule type" value="Genomic_DNA"/>
</dbReference>
<dbReference type="Gene3D" id="1.20.1080.10">
    <property type="entry name" value="Glycerol uptake facilitator protein"/>
    <property type="match status" value="1"/>
</dbReference>
<dbReference type="InterPro" id="IPR023271">
    <property type="entry name" value="Aquaporin-like"/>
</dbReference>
<evidence type="ECO:0000256" key="2">
    <source>
        <dbReference type="ARBA" id="ARBA00022692"/>
    </source>
</evidence>
<dbReference type="AlphaFoldDB" id="A0A7G8BIE7"/>
<gene>
    <name evidence="6" type="ORF">H7849_25610</name>
</gene>
<evidence type="ECO:0000313" key="7">
    <source>
        <dbReference type="Proteomes" id="UP000515312"/>
    </source>
</evidence>
<feature type="transmembrane region" description="Helical" evidence="5">
    <location>
        <begin position="128"/>
        <end position="148"/>
    </location>
</feature>
<keyword evidence="4 5" id="KW-0472">Membrane</keyword>
<keyword evidence="2 5" id="KW-0812">Transmembrane</keyword>
<feature type="transmembrane region" description="Helical" evidence="5">
    <location>
        <begin position="48"/>
        <end position="71"/>
    </location>
</feature>
<proteinExistence type="predicted"/>
<protein>
    <submittedName>
        <fullName evidence="6">Formate/nitrite transporter family protein</fullName>
    </submittedName>
</protein>
<reference evidence="6 7" key="1">
    <citation type="submission" date="2020-08" db="EMBL/GenBank/DDBJ databases">
        <title>Edaphobacter telluris sp. nov. and Acidobacterium dinghuensis sp. nov., two acidobacteria isolated from forest soil.</title>
        <authorList>
            <person name="Fu J."/>
            <person name="Qiu L."/>
        </authorList>
    </citation>
    <scope>NUCLEOTIDE SEQUENCE [LARGE SCALE GENOMIC DNA]</scope>
    <source>
        <strain evidence="6">4Y35</strain>
    </source>
</reference>
<feature type="transmembrane region" description="Helical" evidence="5">
    <location>
        <begin position="243"/>
        <end position="265"/>
    </location>
</feature>
<dbReference type="Proteomes" id="UP000515312">
    <property type="component" value="Chromosome"/>
</dbReference>
<evidence type="ECO:0000313" key="6">
    <source>
        <dbReference type="EMBL" id="QNI32317.1"/>
    </source>
</evidence>
<keyword evidence="7" id="KW-1185">Reference proteome</keyword>
<evidence type="ECO:0000256" key="1">
    <source>
        <dbReference type="ARBA" id="ARBA00004141"/>
    </source>
</evidence>
<dbReference type="KEGG" id="adin:H7849_25610"/>
<evidence type="ECO:0000256" key="3">
    <source>
        <dbReference type="ARBA" id="ARBA00022989"/>
    </source>
</evidence>
<feature type="transmembrane region" description="Helical" evidence="5">
    <location>
        <begin position="206"/>
        <end position="231"/>
    </location>
</feature>
<keyword evidence="3 5" id="KW-1133">Transmembrane helix</keyword>
<dbReference type="PANTHER" id="PTHR30520">
    <property type="entry name" value="FORMATE TRANSPORTER-RELATED"/>
    <property type="match status" value="1"/>
</dbReference>
<evidence type="ECO:0000256" key="4">
    <source>
        <dbReference type="ARBA" id="ARBA00023136"/>
    </source>
</evidence>
<accession>A0A7G8BIE7</accession>
<sequence length="273" mass="29189">MPLPKIKLHVASDDASASVQRDLDRPTASEIYQQVAKNAKRELSRTNLALAVSGIVGGLTMGLTGLSVALVRAQLGAGSVAQFIATCFYPMGFMAVILGRGQLFTENTLYPVALMLTERRHFWSTMRLWSVVFSANVIGALLFAMLAVRTGALRSEYADALAQLGVEAARYPASHIFWSGVVGGWIIAMVAWLVSGSHSITGSVMLIWTLTFVVGLGHFAHCIAASGEILAAVLHGQLNASRYFLWLGPAVLGNITGGVLLVTLLEYGQVNLE</sequence>
<dbReference type="RefSeq" id="WP_186743272.1">
    <property type="nucleotide sequence ID" value="NZ_CP060394.1"/>
</dbReference>
<feature type="transmembrane region" description="Helical" evidence="5">
    <location>
        <begin position="77"/>
        <end position="98"/>
    </location>
</feature>